<evidence type="ECO:0008006" key="4">
    <source>
        <dbReference type="Google" id="ProtNLM"/>
    </source>
</evidence>
<feature type="region of interest" description="Disordered" evidence="1">
    <location>
        <begin position="146"/>
        <end position="182"/>
    </location>
</feature>
<name>A0A318SUA9_9RHOB</name>
<proteinExistence type="predicted"/>
<keyword evidence="3" id="KW-1185">Reference proteome</keyword>
<gene>
    <name evidence="2" type="ORF">DFP88_103321</name>
</gene>
<dbReference type="InterPro" id="IPR023393">
    <property type="entry name" value="START-like_dom_sf"/>
</dbReference>
<accession>A0A318SUA9</accession>
<evidence type="ECO:0000313" key="2">
    <source>
        <dbReference type="EMBL" id="PYE83959.1"/>
    </source>
</evidence>
<dbReference type="EMBL" id="QJTE01000003">
    <property type="protein sequence ID" value="PYE83959.1"/>
    <property type="molecule type" value="Genomic_DNA"/>
</dbReference>
<sequence>MKFAAKTEIAAPQQFAFDQLSDFARFEEAIRARGAQLQRQPAEQGLLGTRWDGEVAFRGRHREVGAELTQWDPPAGYGLSVDSGGFVGDFVLALRPLDAARCALSVELVLEPTSMSARLMLQSLKLARGNLERRFSDRVQAQGQEIAAAWRAKGARGRRPSPAPPRSGAGRRGRRPSAAGDR</sequence>
<evidence type="ECO:0000256" key="1">
    <source>
        <dbReference type="SAM" id="MobiDB-lite"/>
    </source>
</evidence>
<dbReference type="OrthoDB" id="7860307at2"/>
<dbReference type="AlphaFoldDB" id="A0A318SUA9"/>
<dbReference type="RefSeq" id="WP_110814506.1">
    <property type="nucleotide sequence ID" value="NZ_QJTE01000003.1"/>
</dbReference>
<evidence type="ECO:0000313" key="3">
    <source>
        <dbReference type="Proteomes" id="UP000248311"/>
    </source>
</evidence>
<reference evidence="2 3" key="1">
    <citation type="submission" date="2018-06" db="EMBL/GenBank/DDBJ databases">
        <title>Genomic Encyclopedia of Type Strains, Phase III (KMG-III): the genomes of soil and plant-associated and newly described type strains.</title>
        <authorList>
            <person name="Whitman W."/>
        </authorList>
    </citation>
    <scope>NUCLEOTIDE SEQUENCE [LARGE SCALE GENOMIC DNA]</scope>
    <source>
        <strain evidence="2 3">CECT 9025</strain>
    </source>
</reference>
<dbReference type="Proteomes" id="UP000248311">
    <property type="component" value="Unassembled WGS sequence"/>
</dbReference>
<dbReference type="CDD" id="cd07812">
    <property type="entry name" value="SRPBCC"/>
    <property type="match status" value="1"/>
</dbReference>
<comment type="caution">
    <text evidence="2">The sequence shown here is derived from an EMBL/GenBank/DDBJ whole genome shotgun (WGS) entry which is preliminary data.</text>
</comment>
<organism evidence="2 3">
    <name type="scientific">Pseudoroseicyclus aestuarii</name>
    <dbReference type="NCBI Taxonomy" id="1795041"/>
    <lineage>
        <taxon>Bacteria</taxon>
        <taxon>Pseudomonadati</taxon>
        <taxon>Pseudomonadota</taxon>
        <taxon>Alphaproteobacteria</taxon>
        <taxon>Rhodobacterales</taxon>
        <taxon>Paracoccaceae</taxon>
        <taxon>Pseudoroseicyclus</taxon>
    </lineage>
</organism>
<protein>
    <recommendedName>
        <fullName evidence="4">Polyketide cyclase/dehydrase/lipid transport protein</fullName>
    </recommendedName>
</protein>
<dbReference type="Gene3D" id="3.30.530.20">
    <property type="match status" value="1"/>
</dbReference>
<dbReference type="SUPFAM" id="SSF55961">
    <property type="entry name" value="Bet v1-like"/>
    <property type="match status" value="1"/>
</dbReference>